<gene>
    <name evidence="3" type="primary">yhdN_2</name>
    <name evidence="3" type="ORF">RS81_00259</name>
</gene>
<dbReference type="InterPro" id="IPR036812">
    <property type="entry name" value="NAD(P)_OxRdtase_dom_sf"/>
</dbReference>
<dbReference type="OrthoDB" id="9768793at2"/>
<dbReference type="Gene3D" id="3.20.20.100">
    <property type="entry name" value="NADP-dependent oxidoreductase domain"/>
    <property type="match status" value="1"/>
</dbReference>
<dbReference type="SUPFAM" id="SSF51430">
    <property type="entry name" value="NAD(P)-linked oxidoreductase"/>
    <property type="match status" value="1"/>
</dbReference>
<dbReference type="EC" id="1.1.1.-" evidence="3"/>
<dbReference type="PANTHER" id="PTHR43364:SF4">
    <property type="entry name" value="NAD(P)-LINKED OXIDOREDUCTASE SUPERFAMILY PROTEIN"/>
    <property type="match status" value="1"/>
</dbReference>
<organism evidence="3 4">
    <name type="scientific">Microbacterium terrae</name>
    <dbReference type="NCBI Taxonomy" id="69369"/>
    <lineage>
        <taxon>Bacteria</taxon>
        <taxon>Bacillati</taxon>
        <taxon>Actinomycetota</taxon>
        <taxon>Actinomycetes</taxon>
        <taxon>Micrococcales</taxon>
        <taxon>Microbacteriaceae</taxon>
        <taxon>Microbacterium</taxon>
    </lineage>
</organism>
<name>A0A0M2HLN0_9MICO</name>
<dbReference type="STRING" id="92835.RS81_00259"/>
<dbReference type="PATRIC" id="fig|92835.4.peg.271"/>
<dbReference type="EMBL" id="JYIZ01000024">
    <property type="protein sequence ID" value="KJL45330.1"/>
    <property type="molecule type" value="Genomic_DNA"/>
</dbReference>
<feature type="domain" description="NADP-dependent oxidoreductase" evidence="2">
    <location>
        <begin position="25"/>
        <end position="322"/>
    </location>
</feature>
<proteinExistence type="predicted"/>
<dbReference type="GO" id="GO:0005829">
    <property type="term" value="C:cytosol"/>
    <property type="evidence" value="ECO:0007669"/>
    <property type="project" value="UniProtKB-ARBA"/>
</dbReference>
<comment type="caution">
    <text evidence="3">The sequence shown here is derived from an EMBL/GenBank/DDBJ whole genome shotgun (WGS) entry which is preliminary data.</text>
</comment>
<evidence type="ECO:0000313" key="4">
    <source>
        <dbReference type="Proteomes" id="UP000033956"/>
    </source>
</evidence>
<sequence>MTAPTDAATTIRTGRLGRSGVPVSRLTLGTMNFGGPTSREDSIAIVHAAIDAGVTLIDTADAYLQGLSEEILGQAIAGRRDELVIATKFHGRIGENPLNAGNSRRWISQAVEGSLTRLGVDHIDIYQAHRPDPHTDLLETITALSDLVRAGKIRYYGTSTFSAEDVVAAQHLAREHGLVAPLTEQVPYSALVRLAERTTLPIARRYGLGVLAYGPLAAGWLSGAYRRGAPQPQSARAAQAWAGRFDVDDPANAAKLTAAERLAVLADEAGLTLPSLALAFALTHPDVSSVIVGPRTRAHLDAYVAASAVVLDDDLLDEIDRAIAPGTTFLERDNGRISASLTSAARRRTHD</sequence>
<dbReference type="Pfam" id="PF00248">
    <property type="entry name" value="Aldo_ket_red"/>
    <property type="match status" value="1"/>
</dbReference>
<evidence type="ECO:0000313" key="3">
    <source>
        <dbReference type="EMBL" id="KJL45330.1"/>
    </source>
</evidence>
<dbReference type="Proteomes" id="UP000033956">
    <property type="component" value="Unassembled WGS sequence"/>
</dbReference>
<keyword evidence="1 3" id="KW-0560">Oxidoreductase</keyword>
<dbReference type="PANTHER" id="PTHR43364">
    <property type="entry name" value="NADH-SPECIFIC METHYLGLYOXAL REDUCTASE-RELATED"/>
    <property type="match status" value="1"/>
</dbReference>
<evidence type="ECO:0000259" key="2">
    <source>
        <dbReference type="Pfam" id="PF00248"/>
    </source>
</evidence>
<dbReference type="AlphaFoldDB" id="A0A0M2HLN0"/>
<dbReference type="InterPro" id="IPR023210">
    <property type="entry name" value="NADP_OxRdtase_dom"/>
</dbReference>
<dbReference type="InterPro" id="IPR050523">
    <property type="entry name" value="AKR_Detox_Biosynth"/>
</dbReference>
<accession>A0A0M2HLN0</accession>
<dbReference type="GO" id="GO:0016491">
    <property type="term" value="F:oxidoreductase activity"/>
    <property type="evidence" value="ECO:0007669"/>
    <property type="project" value="UniProtKB-KW"/>
</dbReference>
<keyword evidence="4" id="KW-1185">Reference proteome</keyword>
<dbReference type="RefSeq" id="WP_045274271.1">
    <property type="nucleotide sequence ID" value="NZ_BAAAUP010000007.1"/>
</dbReference>
<dbReference type="FunFam" id="3.20.20.100:FF:000004">
    <property type="entry name" value="Oxidoreductase, aldo/keto reductase"/>
    <property type="match status" value="1"/>
</dbReference>
<protein>
    <submittedName>
        <fullName evidence="3">General stress protein 69</fullName>
        <ecNumber evidence="3">1.1.1.-</ecNumber>
    </submittedName>
</protein>
<reference evidence="3 4" key="1">
    <citation type="submission" date="2015-02" db="EMBL/GenBank/DDBJ databases">
        <title>Draft genome sequences of ten Microbacterium spp. with emphasis on heavy metal contaminated environments.</title>
        <authorList>
            <person name="Corretto E."/>
        </authorList>
    </citation>
    <scope>NUCLEOTIDE SEQUENCE [LARGE SCALE GENOMIC DNA]</scope>
    <source>
        <strain evidence="3 4">DSM 12510</strain>
    </source>
</reference>
<evidence type="ECO:0000256" key="1">
    <source>
        <dbReference type="ARBA" id="ARBA00023002"/>
    </source>
</evidence>